<dbReference type="InterPro" id="IPR018076">
    <property type="entry name" value="T2SS_GspF_dom"/>
</dbReference>
<evidence type="ECO:0000313" key="9">
    <source>
        <dbReference type="Proteomes" id="UP000726105"/>
    </source>
</evidence>
<evidence type="ECO:0000259" key="7">
    <source>
        <dbReference type="Pfam" id="PF00482"/>
    </source>
</evidence>
<dbReference type="PANTHER" id="PTHR35007">
    <property type="entry name" value="INTEGRAL MEMBRANE PROTEIN-RELATED"/>
    <property type="match status" value="1"/>
</dbReference>
<evidence type="ECO:0000256" key="2">
    <source>
        <dbReference type="ARBA" id="ARBA00022475"/>
    </source>
</evidence>
<evidence type="ECO:0000256" key="1">
    <source>
        <dbReference type="ARBA" id="ARBA00004651"/>
    </source>
</evidence>
<feature type="transmembrane region" description="Helical" evidence="6">
    <location>
        <begin position="126"/>
        <end position="148"/>
    </location>
</feature>
<accession>A0A935IXM2</accession>
<evidence type="ECO:0000313" key="8">
    <source>
        <dbReference type="EMBL" id="MBK7274563.1"/>
    </source>
</evidence>
<dbReference type="AlphaFoldDB" id="A0A935IXM2"/>
<protein>
    <submittedName>
        <fullName evidence="8">Type II secretion system F family protein</fullName>
    </submittedName>
</protein>
<name>A0A935IXM2_9MICO</name>
<dbReference type="Proteomes" id="UP000726105">
    <property type="component" value="Unassembled WGS sequence"/>
</dbReference>
<keyword evidence="2" id="KW-1003">Cell membrane</keyword>
<dbReference type="EMBL" id="JADJIB010000009">
    <property type="protein sequence ID" value="MBK7274563.1"/>
    <property type="molecule type" value="Genomic_DNA"/>
</dbReference>
<proteinExistence type="predicted"/>
<comment type="subcellular location">
    <subcellularLocation>
        <location evidence="1">Cell membrane</location>
        <topology evidence="1">Multi-pass membrane protein</topology>
    </subcellularLocation>
</comment>
<comment type="caution">
    <text evidence="8">The sequence shown here is derived from an EMBL/GenBank/DDBJ whole genome shotgun (WGS) entry which is preliminary data.</text>
</comment>
<feature type="domain" description="Type II secretion system protein GspF" evidence="7">
    <location>
        <begin position="164"/>
        <end position="289"/>
    </location>
</feature>
<evidence type="ECO:0000256" key="3">
    <source>
        <dbReference type="ARBA" id="ARBA00022692"/>
    </source>
</evidence>
<keyword evidence="5 6" id="KW-0472">Membrane</keyword>
<evidence type="ECO:0000256" key="6">
    <source>
        <dbReference type="SAM" id="Phobius"/>
    </source>
</evidence>
<evidence type="ECO:0000256" key="4">
    <source>
        <dbReference type="ARBA" id="ARBA00022989"/>
    </source>
</evidence>
<keyword evidence="3 6" id="KW-0812">Transmembrane</keyword>
<sequence>MAWLVFAVTLVCLALGVLVYVAATSRSEPTGVARSLAIVERRIDRHEVARNELGARDRLLVPILHRTRNLGERLSPSGATQRLARLLDEAGNPSGWTTESLMGAKGAGLIGGFLLGLLIGGFSLRGLIWCLVLAAGIFFLPDLLVYNMGLRRQEEMRRGLADALDMLTVCVEAGQGFNAALMQVARSVRGPVAGEFARVLSEIQIGRSRADAFAAMGERTKVPEIRTFVSALVQADRLGLPIANVLREQAKEMRVARRQHAEEKAQKVPVKIIFPVLLCIFPSIFVVILGPAVIRIIGVFFSGDL</sequence>
<dbReference type="PANTHER" id="PTHR35007:SF2">
    <property type="entry name" value="PILUS ASSEMBLE PROTEIN"/>
    <property type="match status" value="1"/>
</dbReference>
<evidence type="ECO:0000256" key="5">
    <source>
        <dbReference type="ARBA" id="ARBA00023136"/>
    </source>
</evidence>
<dbReference type="Pfam" id="PF00482">
    <property type="entry name" value="T2SSF"/>
    <property type="match status" value="1"/>
</dbReference>
<dbReference type="GO" id="GO:0005886">
    <property type="term" value="C:plasma membrane"/>
    <property type="evidence" value="ECO:0007669"/>
    <property type="project" value="UniProtKB-SubCell"/>
</dbReference>
<reference evidence="8 9" key="1">
    <citation type="submission" date="2020-10" db="EMBL/GenBank/DDBJ databases">
        <title>Connecting structure to function with the recovery of over 1000 high-quality activated sludge metagenome-assembled genomes encoding full-length rRNA genes using long-read sequencing.</title>
        <authorList>
            <person name="Singleton C.M."/>
            <person name="Petriglieri F."/>
            <person name="Kristensen J.M."/>
            <person name="Kirkegaard R.H."/>
            <person name="Michaelsen T.Y."/>
            <person name="Andersen M.H."/>
            <person name="Karst S.M."/>
            <person name="Dueholm M.S."/>
            <person name="Nielsen P.H."/>
            <person name="Albertsen M."/>
        </authorList>
    </citation>
    <scope>NUCLEOTIDE SEQUENCE [LARGE SCALE GENOMIC DNA]</scope>
    <source>
        <strain evidence="8">Ega_18-Q3-R5-49_MAXAC.001</strain>
    </source>
</reference>
<gene>
    <name evidence="8" type="ORF">IPI13_15890</name>
</gene>
<organism evidence="8 9">
    <name type="scientific">Candidatus Phosphoribacter hodrii</name>
    <dbReference type="NCBI Taxonomy" id="2953743"/>
    <lineage>
        <taxon>Bacteria</taxon>
        <taxon>Bacillati</taxon>
        <taxon>Actinomycetota</taxon>
        <taxon>Actinomycetes</taxon>
        <taxon>Micrococcales</taxon>
        <taxon>Dermatophilaceae</taxon>
        <taxon>Candidatus Phosphoribacter</taxon>
    </lineage>
</organism>
<feature type="transmembrane region" description="Helical" evidence="6">
    <location>
        <begin position="272"/>
        <end position="301"/>
    </location>
</feature>
<keyword evidence="4 6" id="KW-1133">Transmembrane helix</keyword>